<name>A0A2P2NWE2_RHIMU</name>
<organism evidence="1">
    <name type="scientific">Rhizophora mucronata</name>
    <name type="common">Asiatic mangrove</name>
    <dbReference type="NCBI Taxonomy" id="61149"/>
    <lineage>
        <taxon>Eukaryota</taxon>
        <taxon>Viridiplantae</taxon>
        <taxon>Streptophyta</taxon>
        <taxon>Embryophyta</taxon>
        <taxon>Tracheophyta</taxon>
        <taxon>Spermatophyta</taxon>
        <taxon>Magnoliopsida</taxon>
        <taxon>eudicotyledons</taxon>
        <taxon>Gunneridae</taxon>
        <taxon>Pentapetalae</taxon>
        <taxon>rosids</taxon>
        <taxon>fabids</taxon>
        <taxon>Malpighiales</taxon>
        <taxon>Rhizophoraceae</taxon>
        <taxon>Rhizophora</taxon>
    </lineage>
</organism>
<sequence>MQLLYCFSSKIGCHSGTNTPSSYLRTQISYVLFFQRKNMINSVKRTQPAKYQPPGIG</sequence>
<protein>
    <submittedName>
        <fullName evidence="1">Uncharacterized protein</fullName>
    </submittedName>
</protein>
<reference evidence="1" key="1">
    <citation type="submission" date="2018-02" db="EMBL/GenBank/DDBJ databases">
        <title>Rhizophora mucronata_Transcriptome.</title>
        <authorList>
            <person name="Meera S.P."/>
            <person name="Sreeshan A."/>
            <person name="Augustine A."/>
        </authorList>
    </citation>
    <scope>NUCLEOTIDE SEQUENCE</scope>
    <source>
        <tissue evidence="1">Leaf</tissue>
    </source>
</reference>
<dbReference type="AlphaFoldDB" id="A0A2P2NWE2"/>
<accession>A0A2P2NWE2</accession>
<dbReference type="EMBL" id="GGEC01066352">
    <property type="protein sequence ID" value="MBX46836.1"/>
    <property type="molecule type" value="Transcribed_RNA"/>
</dbReference>
<evidence type="ECO:0000313" key="1">
    <source>
        <dbReference type="EMBL" id="MBX46836.1"/>
    </source>
</evidence>
<proteinExistence type="predicted"/>